<feature type="region of interest" description="Disordered" evidence="1">
    <location>
        <begin position="36"/>
        <end position="55"/>
    </location>
</feature>
<reference evidence="2" key="1">
    <citation type="submission" date="2020-03" db="EMBL/GenBank/DDBJ databases">
        <title>The deep terrestrial virosphere.</title>
        <authorList>
            <person name="Holmfeldt K."/>
            <person name="Nilsson E."/>
            <person name="Simone D."/>
            <person name="Lopez-Fernandez M."/>
            <person name="Wu X."/>
            <person name="de Brujin I."/>
            <person name="Lundin D."/>
            <person name="Andersson A."/>
            <person name="Bertilsson S."/>
            <person name="Dopson M."/>
        </authorList>
    </citation>
    <scope>NUCLEOTIDE SEQUENCE</scope>
    <source>
        <strain evidence="2">MM415A02725</strain>
        <strain evidence="3">MM415B03518</strain>
    </source>
</reference>
<dbReference type="AlphaFoldDB" id="A0A6M3JTQ2"/>
<sequence length="55" mass="6283">MPKALERKLKAEARKKGFTGKRANKYVYGTLRKTGWTPSTQKKGRHVSIHKGKKT</sequence>
<accession>A0A6M3JTQ2</accession>
<name>A0A6M3JTQ2_9ZZZZ</name>
<dbReference type="EMBL" id="MT142947">
    <property type="protein sequence ID" value="QJA90905.1"/>
    <property type="molecule type" value="Genomic_DNA"/>
</dbReference>
<organism evidence="2">
    <name type="scientific">viral metagenome</name>
    <dbReference type="NCBI Taxonomy" id="1070528"/>
    <lineage>
        <taxon>unclassified sequences</taxon>
        <taxon>metagenomes</taxon>
        <taxon>organismal metagenomes</taxon>
    </lineage>
</organism>
<protein>
    <submittedName>
        <fullName evidence="2">Uncharacterized protein</fullName>
    </submittedName>
</protein>
<dbReference type="EMBL" id="MT141959">
    <property type="protein sequence ID" value="QJA72541.1"/>
    <property type="molecule type" value="Genomic_DNA"/>
</dbReference>
<feature type="compositionally biased region" description="Basic residues" evidence="1">
    <location>
        <begin position="42"/>
        <end position="55"/>
    </location>
</feature>
<gene>
    <name evidence="2" type="ORF">MM415A02725_0009</name>
    <name evidence="3" type="ORF">MM415B03518_0002</name>
</gene>
<evidence type="ECO:0000313" key="3">
    <source>
        <dbReference type="EMBL" id="QJA90905.1"/>
    </source>
</evidence>
<proteinExistence type="predicted"/>
<evidence type="ECO:0000313" key="2">
    <source>
        <dbReference type="EMBL" id="QJA72541.1"/>
    </source>
</evidence>
<evidence type="ECO:0000256" key="1">
    <source>
        <dbReference type="SAM" id="MobiDB-lite"/>
    </source>
</evidence>